<reference evidence="2 3" key="1">
    <citation type="submission" date="2021-03" db="EMBL/GenBank/DDBJ databases">
        <title>Thermosipho ferrireducens sp.nov., an anaerobic thermophilic iron-reducing bacterium isolated from a deep-sea hydrothermal sulfide deposits.</title>
        <authorList>
            <person name="Zeng X."/>
            <person name="Chen Y."/>
            <person name="Shao Z."/>
        </authorList>
    </citation>
    <scope>NUCLEOTIDE SEQUENCE [LARGE SCALE GENOMIC DNA]</scope>
    <source>
        <strain evidence="2 3">JL129W03</strain>
    </source>
</reference>
<evidence type="ECO:0000313" key="2">
    <source>
        <dbReference type="EMBL" id="QTA38081.1"/>
    </source>
</evidence>
<dbReference type="Proteomes" id="UP000671862">
    <property type="component" value="Chromosome"/>
</dbReference>
<keyword evidence="1" id="KW-0732">Signal</keyword>
<sequence>MKKFLLFSIFLVSLTVMASFSPSFSLKVTFTLDYTNDYPVITPVYYWTNEFWISGNIFEKDYDLSFSLKDNQINSAKIAISQYDSKITIFKNQKEGSTGDWLSLYIIDYPYVDSGQDGVYFNYSGLNVVLFNTLDLRYLQFRGSSFSTFFGKRGSLWDFYLDYYLKFSNFNVIGEVVQTGILSDFSNLSIEKMVFLGGIVEKNWNSGIKYVFFGNNVEMPYSPTSFESSHNLDIWSKMGNFTVALKPHFDIDTIVDDFIKRTEIFVDFSNDSIFINLFKKGIEFDDIANPTTWGEFSVTFGTNYSLFGFNGKLSYTFGNPAHNTVRTIGDVYYLELSKSIGNITLFTKFQRIVGYYETRNTFYGELKFTGFSSGELIVKVGNDDFYNVNNFKKVVNIEFNTWW</sequence>
<name>A0ABX7S675_9BACT</name>
<dbReference type="EMBL" id="CP071446">
    <property type="protein sequence ID" value="QTA38081.1"/>
    <property type="molecule type" value="Genomic_DNA"/>
</dbReference>
<accession>A0ABX7S675</accession>
<feature type="chain" id="PRO_5047545912" evidence="1">
    <location>
        <begin position="19"/>
        <end position="403"/>
    </location>
</feature>
<proteinExistence type="predicted"/>
<organism evidence="2 3">
    <name type="scientific">Thermosipho ferrireducens</name>
    <dbReference type="NCBI Taxonomy" id="2571116"/>
    <lineage>
        <taxon>Bacteria</taxon>
        <taxon>Thermotogati</taxon>
        <taxon>Thermotogota</taxon>
        <taxon>Thermotogae</taxon>
        <taxon>Thermotogales</taxon>
        <taxon>Fervidobacteriaceae</taxon>
        <taxon>Thermosipho</taxon>
    </lineage>
</organism>
<evidence type="ECO:0000313" key="3">
    <source>
        <dbReference type="Proteomes" id="UP000671862"/>
    </source>
</evidence>
<protein>
    <submittedName>
        <fullName evidence="2">Uncharacterized protein</fullName>
    </submittedName>
</protein>
<dbReference type="RefSeq" id="WP_207566802.1">
    <property type="nucleotide sequence ID" value="NZ_CP071446.1"/>
</dbReference>
<gene>
    <name evidence="2" type="ORF">JYK00_00590</name>
</gene>
<feature type="signal peptide" evidence="1">
    <location>
        <begin position="1"/>
        <end position="18"/>
    </location>
</feature>
<keyword evidence="3" id="KW-1185">Reference proteome</keyword>
<evidence type="ECO:0000256" key="1">
    <source>
        <dbReference type="SAM" id="SignalP"/>
    </source>
</evidence>